<dbReference type="GO" id="GO:0031072">
    <property type="term" value="F:heat shock protein binding"/>
    <property type="evidence" value="ECO:0007669"/>
    <property type="project" value="InterPro"/>
</dbReference>
<comment type="subcellular location">
    <subcellularLocation>
        <location evidence="1 13">Cytoplasm</location>
    </subcellularLocation>
</comment>
<dbReference type="SMART" id="SM00271">
    <property type="entry name" value="DnaJ"/>
    <property type="match status" value="1"/>
</dbReference>
<dbReference type="NCBIfam" id="NF008035">
    <property type="entry name" value="PRK10767.1"/>
    <property type="match status" value="1"/>
</dbReference>
<dbReference type="InterPro" id="IPR001305">
    <property type="entry name" value="HSP_DnaJ_Cys-rich_dom"/>
</dbReference>
<comment type="subunit">
    <text evidence="2 13">Homodimer.</text>
</comment>
<feature type="repeat" description="CXXCXGXG motif" evidence="13">
    <location>
        <begin position="163"/>
        <end position="170"/>
    </location>
</feature>
<dbReference type="FunFam" id="1.10.287.110:FF:000031">
    <property type="entry name" value="Molecular chaperone DnaJ"/>
    <property type="match status" value="1"/>
</dbReference>
<organism evidence="17 18">
    <name type="scientific">Desulfitobacterium metallireducens DSM 15288</name>
    <dbReference type="NCBI Taxonomy" id="871968"/>
    <lineage>
        <taxon>Bacteria</taxon>
        <taxon>Bacillati</taxon>
        <taxon>Bacillota</taxon>
        <taxon>Clostridia</taxon>
        <taxon>Eubacteriales</taxon>
        <taxon>Desulfitobacteriaceae</taxon>
        <taxon>Desulfitobacterium</taxon>
    </lineage>
</organism>
<feature type="domain" description="J" evidence="15">
    <location>
        <begin position="4"/>
        <end position="69"/>
    </location>
</feature>
<dbReference type="FunFam" id="2.60.260.20:FF:000004">
    <property type="entry name" value="Molecular chaperone DnaJ"/>
    <property type="match status" value="1"/>
</dbReference>
<dbReference type="FunFam" id="2.10.230.10:FF:000002">
    <property type="entry name" value="Molecular chaperone DnaJ"/>
    <property type="match status" value="1"/>
</dbReference>
<evidence type="ECO:0000256" key="6">
    <source>
        <dbReference type="ARBA" id="ARBA00022737"/>
    </source>
</evidence>
<feature type="domain" description="CR-type" evidence="16">
    <location>
        <begin position="133"/>
        <end position="215"/>
    </location>
</feature>
<dbReference type="OrthoDB" id="9779889at2"/>
<evidence type="ECO:0000313" key="18">
    <source>
        <dbReference type="Proteomes" id="UP000010847"/>
    </source>
</evidence>
<keyword evidence="4 13" id="KW-0235">DNA replication</keyword>
<accession>W0EFM0</accession>
<dbReference type="PROSITE" id="PS51188">
    <property type="entry name" value="ZF_CR"/>
    <property type="match status" value="1"/>
</dbReference>
<proteinExistence type="inferred from homology"/>
<feature type="binding site" evidence="13">
    <location>
        <position position="149"/>
    </location>
    <ligand>
        <name>Zn(2+)</name>
        <dbReference type="ChEBI" id="CHEBI:29105"/>
        <label>1</label>
    </ligand>
</feature>
<evidence type="ECO:0000256" key="3">
    <source>
        <dbReference type="ARBA" id="ARBA00022490"/>
    </source>
</evidence>
<feature type="binding site" evidence="13">
    <location>
        <position position="203"/>
    </location>
    <ligand>
        <name>Zn(2+)</name>
        <dbReference type="ChEBI" id="CHEBI:29105"/>
        <label>1</label>
    </ligand>
</feature>
<keyword evidence="10 13" id="KW-0143">Chaperone</keyword>
<name>W0EFM0_9FIRM</name>
<evidence type="ECO:0000256" key="7">
    <source>
        <dbReference type="ARBA" id="ARBA00022771"/>
    </source>
</evidence>
<dbReference type="GO" id="GO:0051082">
    <property type="term" value="F:unfolded protein binding"/>
    <property type="evidence" value="ECO:0007669"/>
    <property type="project" value="UniProtKB-UniRule"/>
</dbReference>
<evidence type="ECO:0000256" key="4">
    <source>
        <dbReference type="ARBA" id="ARBA00022705"/>
    </source>
</evidence>
<evidence type="ECO:0000256" key="11">
    <source>
        <dbReference type="ARBA" id="ARBA00061004"/>
    </source>
</evidence>
<dbReference type="Pfam" id="PF00684">
    <property type="entry name" value="DnaJ_CXXCXGXG"/>
    <property type="match status" value="1"/>
</dbReference>
<dbReference type="eggNOG" id="COG0484">
    <property type="taxonomic scope" value="Bacteria"/>
</dbReference>
<dbReference type="Proteomes" id="UP000010847">
    <property type="component" value="Chromosome"/>
</dbReference>
<feature type="repeat" description="CXXCXGXG motif" evidence="13">
    <location>
        <begin position="146"/>
        <end position="153"/>
    </location>
</feature>
<comment type="similarity">
    <text evidence="11 13">Belongs to the DnaJ family.</text>
</comment>
<feature type="binding site" evidence="13">
    <location>
        <position position="163"/>
    </location>
    <ligand>
        <name>Zn(2+)</name>
        <dbReference type="ChEBI" id="CHEBI:29105"/>
        <label>2</label>
    </ligand>
</feature>
<feature type="zinc finger region" description="CR-type" evidence="14">
    <location>
        <begin position="133"/>
        <end position="215"/>
    </location>
</feature>
<evidence type="ECO:0000256" key="9">
    <source>
        <dbReference type="ARBA" id="ARBA00023016"/>
    </source>
</evidence>
<dbReference type="KEGG" id="dmt:DESME_13190"/>
<dbReference type="PROSITE" id="PS00636">
    <property type="entry name" value="DNAJ_1"/>
    <property type="match status" value="1"/>
</dbReference>
<feature type="binding site" evidence="13">
    <location>
        <position position="189"/>
    </location>
    <ligand>
        <name>Zn(2+)</name>
        <dbReference type="ChEBI" id="CHEBI:29105"/>
        <label>2</label>
    </ligand>
</feature>
<dbReference type="Gene3D" id="2.10.230.10">
    <property type="entry name" value="Heat shock protein DnaJ, cysteine-rich domain"/>
    <property type="match status" value="1"/>
</dbReference>
<evidence type="ECO:0000259" key="15">
    <source>
        <dbReference type="PROSITE" id="PS50076"/>
    </source>
</evidence>
<reference evidence="17 18" key="1">
    <citation type="submission" date="2013-12" db="EMBL/GenBank/DDBJ databases">
        <authorList>
            <consortium name="DOE Joint Genome Institute"/>
            <person name="Smidt H."/>
            <person name="Huntemann M."/>
            <person name="Han J."/>
            <person name="Chen A."/>
            <person name="Kyrpides N."/>
            <person name="Mavromatis K."/>
            <person name="Markowitz V."/>
            <person name="Palaniappan K."/>
            <person name="Ivanova N."/>
            <person name="Schaumberg A."/>
            <person name="Pati A."/>
            <person name="Liolios K."/>
            <person name="Nordberg H.P."/>
            <person name="Cantor M.N."/>
            <person name="Hua S.X."/>
            <person name="Woyke T."/>
        </authorList>
    </citation>
    <scope>NUCLEOTIDE SEQUENCE [LARGE SCALE GENOMIC DNA]</scope>
    <source>
        <strain evidence="18">DSM 15288</strain>
    </source>
</reference>
<keyword evidence="5 13" id="KW-0479">Metal-binding</keyword>
<dbReference type="STRING" id="871968.DESME_13190"/>
<dbReference type="GO" id="GO:0042026">
    <property type="term" value="P:protein refolding"/>
    <property type="evidence" value="ECO:0007669"/>
    <property type="project" value="TreeGrafter"/>
</dbReference>
<dbReference type="InterPro" id="IPR001623">
    <property type="entry name" value="DnaJ_domain"/>
</dbReference>
<dbReference type="AlphaFoldDB" id="W0EFM0"/>
<evidence type="ECO:0000256" key="1">
    <source>
        <dbReference type="ARBA" id="ARBA00004496"/>
    </source>
</evidence>
<comment type="cofactor">
    <cofactor evidence="13">
        <name>Zn(2+)</name>
        <dbReference type="ChEBI" id="CHEBI:29105"/>
    </cofactor>
    <text evidence="13">Binds 2 Zn(2+) ions per monomer.</text>
</comment>
<dbReference type="PANTHER" id="PTHR43096:SF48">
    <property type="entry name" value="CHAPERONE PROTEIN DNAJ"/>
    <property type="match status" value="1"/>
</dbReference>
<feature type="binding site" evidence="13">
    <location>
        <position position="192"/>
    </location>
    <ligand>
        <name>Zn(2+)</name>
        <dbReference type="ChEBI" id="CHEBI:29105"/>
        <label>2</label>
    </ligand>
</feature>
<evidence type="ECO:0000259" key="16">
    <source>
        <dbReference type="PROSITE" id="PS51188"/>
    </source>
</evidence>
<comment type="function">
    <text evidence="13">Participates actively in the response to hyperosmotic and heat shock by preventing the aggregation of stress-denatured proteins and by disaggregating proteins, also in an autonomous, DnaK-independent fashion. Unfolded proteins bind initially to DnaJ; upon interaction with the DnaJ-bound protein, DnaK hydrolyzes its bound ATP, resulting in the formation of a stable complex. GrpE releases ADP from DnaK; ATP binding to DnaK triggers the release of the substrate protein, thus completing the reaction cycle. Several rounds of ATP-dependent interactions between DnaJ, DnaK and GrpE are required for fully efficient folding. Also involved, together with DnaK and GrpE, in the DNA replication of plasmids through activation of initiation proteins.</text>
</comment>
<evidence type="ECO:0000256" key="13">
    <source>
        <dbReference type="HAMAP-Rule" id="MF_01152"/>
    </source>
</evidence>
<dbReference type="CDD" id="cd06257">
    <property type="entry name" value="DnaJ"/>
    <property type="match status" value="1"/>
</dbReference>
<dbReference type="SUPFAM" id="SSF57938">
    <property type="entry name" value="DnaJ/Hsp40 cysteine-rich domain"/>
    <property type="match status" value="1"/>
</dbReference>
<dbReference type="GO" id="GO:0008270">
    <property type="term" value="F:zinc ion binding"/>
    <property type="evidence" value="ECO:0007669"/>
    <property type="project" value="UniProtKB-UniRule"/>
</dbReference>
<feature type="repeat" description="CXXCXGXG motif" evidence="13">
    <location>
        <begin position="189"/>
        <end position="196"/>
    </location>
</feature>
<dbReference type="InterPro" id="IPR002939">
    <property type="entry name" value="DnaJ_C"/>
</dbReference>
<dbReference type="NCBIfam" id="TIGR02349">
    <property type="entry name" value="DnaJ_bact"/>
    <property type="match status" value="1"/>
</dbReference>
<feature type="repeat" description="CXXCXGXG motif" evidence="13">
    <location>
        <begin position="203"/>
        <end position="210"/>
    </location>
</feature>
<dbReference type="InterPro" id="IPR036410">
    <property type="entry name" value="HSP_DnaJ_Cys-rich_dom_sf"/>
</dbReference>
<dbReference type="EMBL" id="CP007032">
    <property type="protein sequence ID" value="AHF07871.1"/>
    <property type="molecule type" value="Genomic_DNA"/>
</dbReference>
<dbReference type="PROSITE" id="PS50076">
    <property type="entry name" value="DNAJ_2"/>
    <property type="match status" value="1"/>
</dbReference>
<dbReference type="Pfam" id="PF01556">
    <property type="entry name" value="DnaJ_C"/>
    <property type="match status" value="1"/>
</dbReference>
<evidence type="ECO:0000256" key="12">
    <source>
        <dbReference type="ARBA" id="ARBA00067609"/>
    </source>
</evidence>
<dbReference type="GO" id="GO:0005524">
    <property type="term" value="F:ATP binding"/>
    <property type="evidence" value="ECO:0007669"/>
    <property type="project" value="InterPro"/>
</dbReference>
<dbReference type="InterPro" id="IPR012724">
    <property type="entry name" value="DnaJ"/>
</dbReference>
<dbReference type="InterPro" id="IPR008971">
    <property type="entry name" value="HSP40/DnaJ_pept-bd"/>
</dbReference>
<gene>
    <name evidence="13" type="primary">dnaJ</name>
    <name evidence="17" type="ORF">DESME_13190</name>
</gene>
<dbReference type="CDD" id="cd10747">
    <property type="entry name" value="DnaJ_C"/>
    <property type="match status" value="1"/>
</dbReference>
<dbReference type="HAMAP" id="MF_01152">
    <property type="entry name" value="DnaJ"/>
    <property type="match status" value="1"/>
</dbReference>
<keyword evidence="7 13" id="KW-0863">Zinc-finger</keyword>
<evidence type="ECO:0000256" key="10">
    <source>
        <dbReference type="ARBA" id="ARBA00023186"/>
    </source>
</evidence>
<dbReference type="Pfam" id="PF00226">
    <property type="entry name" value="DnaJ"/>
    <property type="match status" value="1"/>
</dbReference>
<evidence type="ECO:0000256" key="5">
    <source>
        <dbReference type="ARBA" id="ARBA00022723"/>
    </source>
</evidence>
<keyword evidence="9 13" id="KW-0346">Stress response</keyword>
<sequence>MKHDYYEVLGVEKTASEQEIKQAYRKLARQNHPDVNPGDKGAEERFKEATEAYDVLGDSDKRARYDQFGHAGTDPNSGGFGGAFGGGDFGGFGDIFDMFFGGGGGGGQRRNGPTRGSDLRYDLTIAFEEAAFGVEKEIQIPRHETCSECQGSGAAPGTHPTQCTECHGSGQVKVNQRTPFGMVQTARTCPTCHGEGQMISSPCKACNGQGQVRNVKSLKVSVPAGSEEGLNLRFSGSGEGGKKGGPAGDLYVVLHVKSHKFFERDGNDIYCEIPITFVQAALGTEMEVPTLDGSVKMKVPEGTQTGTVFRLRGHGVPYRRGSGRGDQHVRVVVATPTKLTDKQKELLQEFADTTTQQQQMGKKSFFDKVKENLRDAIG</sequence>
<dbReference type="SUPFAM" id="SSF49493">
    <property type="entry name" value="HSP40/DnaJ peptide-binding domain"/>
    <property type="match status" value="2"/>
</dbReference>
<dbReference type="InterPro" id="IPR036869">
    <property type="entry name" value="J_dom_sf"/>
</dbReference>
<evidence type="ECO:0000256" key="14">
    <source>
        <dbReference type="PROSITE-ProRule" id="PRU00546"/>
    </source>
</evidence>
<feature type="binding site" evidence="13">
    <location>
        <position position="166"/>
    </location>
    <ligand>
        <name>Zn(2+)</name>
        <dbReference type="ChEBI" id="CHEBI:29105"/>
        <label>2</label>
    </ligand>
</feature>
<dbReference type="GO" id="GO:0005737">
    <property type="term" value="C:cytoplasm"/>
    <property type="evidence" value="ECO:0007669"/>
    <property type="project" value="UniProtKB-SubCell"/>
</dbReference>
<dbReference type="InterPro" id="IPR018253">
    <property type="entry name" value="DnaJ_domain_CS"/>
</dbReference>
<dbReference type="Gene3D" id="1.10.287.110">
    <property type="entry name" value="DnaJ domain"/>
    <property type="match status" value="1"/>
</dbReference>
<feature type="binding site" evidence="13">
    <location>
        <position position="146"/>
    </location>
    <ligand>
        <name>Zn(2+)</name>
        <dbReference type="ChEBI" id="CHEBI:29105"/>
        <label>1</label>
    </ligand>
</feature>
<dbReference type="GO" id="GO:0009408">
    <property type="term" value="P:response to heat"/>
    <property type="evidence" value="ECO:0007669"/>
    <property type="project" value="InterPro"/>
</dbReference>
<keyword evidence="3 13" id="KW-0963">Cytoplasm</keyword>
<comment type="domain">
    <text evidence="13">The J domain is necessary and sufficient to stimulate DnaK ATPase activity. Zinc center 1 plays an important role in the autonomous, DnaK-independent chaperone activity of DnaJ. Zinc center 2 is essential for interaction with DnaK and for DnaJ activity.</text>
</comment>
<protein>
    <recommendedName>
        <fullName evidence="12 13">Chaperone protein DnaJ</fullName>
    </recommendedName>
</protein>
<dbReference type="SUPFAM" id="SSF46565">
    <property type="entry name" value="Chaperone J-domain"/>
    <property type="match status" value="1"/>
</dbReference>
<dbReference type="PRINTS" id="PR00625">
    <property type="entry name" value="JDOMAIN"/>
</dbReference>
<keyword evidence="8 13" id="KW-0862">Zinc</keyword>
<evidence type="ECO:0000256" key="8">
    <source>
        <dbReference type="ARBA" id="ARBA00022833"/>
    </source>
</evidence>
<dbReference type="PANTHER" id="PTHR43096">
    <property type="entry name" value="DNAJ HOMOLOG 1, MITOCHONDRIAL-RELATED"/>
    <property type="match status" value="1"/>
</dbReference>
<evidence type="ECO:0000256" key="2">
    <source>
        <dbReference type="ARBA" id="ARBA00011738"/>
    </source>
</evidence>
<dbReference type="CDD" id="cd10719">
    <property type="entry name" value="DnaJ_zf"/>
    <property type="match status" value="1"/>
</dbReference>
<keyword evidence="6 13" id="KW-0677">Repeat</keyword>
<dbReference type="HOGENOM" id="CLU_017633_0_7_9"/>
<dbReference type="Gene3D" id="2.60.260.20">
    <property type="entry name" value="Urease metallochaperone UreE, N-terminal domain"/>
    <property type="match status" value="2"/>
</dbReference>
<feature type="binding site" evidence="13">
    <location>
        <position position="206"/>
    </location>
    <ligand>
        <name>Zn(2+)</name>
        <dbReference type="ChEBI" id="CHEBI:29105"/>
        <label>1</label>
    </ligand>
</feature>
<dbReference type="GO" id="GO:0006260">
    <property type="term" value="P:DNA replication"/>
    <property type="evidence" value="ECO:0007669"/>
    <property type="project" value="UniProtKB-KW"/>
</dbReference>
<keyword evidence="18" id="KW-1185">Reference proteome</keyword>
<evidence type="ECO:0000313" key="17">
    <source>
        <dbReference type="EMBL" id="AHF07871.1"/>
    </source>
</evidence>
<dbReference type="RefSeq" id="WP_006715880.1">
    <property type="nucleotide sequence ID" value="NZ_CP007032.1"/>
</dbReference>